<feature type="domain" description="HTH cro/C1-type" evidence="1">
    <location>
        <begin position="11"/>
        <end position="66"/>
    </location>
</feature>
<dbReference type="Gene3D" id="1.10.260.40">
    <property type="entry name" value="lambda repressor-like DNA-binding domains"/>
    <property type="match status" value="1"/>
</dbReference>
<dbReference type="Proteomes" id="UP001057291">
    <property type="component" value="Unassembled WGS sequence"/>
</dbReference>
<organism evidence="2 3">
    <name type="scientific">Collibacillus ludicampi</name>
    <dbReference type="NCBI Taxonomy" id="2771369"/>
    <lineage>
        <taxon>Bacteria</taxon>
        <taxon>Bacillati</taxon>
        <taxon>Bacillota</taxon>
        <taxon>Bacilli</taxon>
        <taxon>Bacillales</taxon>
        <taxon>Alicyclobacillaceae</taxon>
        <taxon>Collibacillus</taxon>
    </lineage>
</organism>
<accession>A0AAV4LL37</accession>
<dbReference type="SUPFAM" id="SSF47413">
    <property type="entry name" value="lambda repressor-like DNA-binding domains"/>
    <property type="match status" value="1"/>
</dbReference>
<evidence type="ECO:0000313" key="3">
    <source>
        <dbReference type="Proteomes" id="UP001057291"/>
    </source>
</evidence>
<dbReference type="EMBL" id="BOQE01000002">
    <property type="protein sequence ID" value="GIM48484.1"/>
    <property type="molecule type" value="Genomic_DNA"/>
</dbReference>
<evidence type="ECO:0000259" key="1">
    <source>
        <dbReference type="PROSITE" id="PS50943"/>
    </source>
</evidence>
<name>A0AAV4LL37_9BACL</name>
<proteinExistence type="predicted"/>
<dbReference type="RefSeq" id="WP_282201534.1">
    <property type="nucleotide sequence ID" value="NZ_BOQE01000002.1"/>
</dbReference>
<dbReference type="InterPro" id="IPR001387">
    <property type="entry name" value="Cro/C1-type_HTH"/>
</dbReference>
<dbReference type="GO" id="GO:0003677">
    <property type="term" value="F:DNA binding"/>
    <property type="evidence" value="ECO:0007669"/>
    <property type="project" value="InterPro"/>
</dbReference>
<keyword evidence="3" id="KW-1185">Reference proteome</keyword>
<comment type="caution">
    <text evidence="2">The sequence shown here is derived from an EMBL/GenBank/DDBJ whole genome shotgun (WGS) entry which is preliminary data.</text>
</comment>
<evidence type="ECO:0000313" key="2">
    <source>
        <dbReference type="EMBL" id="GIM48484.1"/>
    </source>
</evidence>
<reference evidence="2" key="1">
    <citation type="journal article" date="2023" name="Int. J. Syst. Evol. Microbiol.">
        <title>Collibacillus ludicampi gen. nov., sp. nov., a new soil bacterium of the family Alicyclobacillaceae.</title>
        <authorList>
            <person name="Jojima T."/>
            <person name="Ioku Y."/>
            <person name="Fukuta Y."/>
            <person name="Shirasaka N."/>
            <person name="Matsumura Y."/>
            <person name="Mori M."/>
        </authorList>
    </citation>
    <scope>NUCLEOTIDE SEQUENCE</scope>
    <source>
        <strain evidence="2">TP075</strain>
    </source>
</reference>
<protein>
    <recommendedName>
        <fullName evidence="1">HTH cro/C1-type domain-containing protein</fullName>
    </recommendedName>
</protein>
<dbReference type="InterPro" id="IPR010982">
    <property type="entry name" value="Lambda_DNA-bd_dom_sf"/>
</dbReference>
<sequence>MFSRNDPGKRLRMLMSEKDLNVNELADATGLAPETISRLRTGKSRKPQIETARRIAKVLGVKVNHIWHDL</sequence>
<dbReference type="SMART" id="SM00530">
    <property type="entry name" value="HTH_XRE"/>
    <property type="match status" value="1"/>
</dbReference>
<dbReference type="CDD" id="cd00093">
    <property type="entry name" value="HTH_XRE"/>
    <property type="match status" value="1"/>
</dbReference>
<dbReference type="PROSITE" id="PS50943">
    <property type="entry name" value="HTH_CROC1"/>
    <property type="match status" value="1"/>
</dbReference>
<gene>
    <name evidence="2" type="ORF">DNHGIG_40330</name>
</gene>
<dbReference type="AlphaFoldDB" id="A0AAV4LL37"/>
<dbReference type="Pfam" id="PF13443">
    <property type="entry name" value="HTH_26"/>
    <property type="match status" value="1"/>
</dbReference>